<gene>
    <name evidence="1" type="ORF">CAPSK01_003250</name>
</gene>
<reference evidence="1 2" key="1">
    <citation type="submission" date="2014-07" db="EMBL/GenBank/DDBJ databases">
        <title>Expanding our view of genomic diversity in Candidatus Accumulibacter clades.</title>
        <authorList>
            <person name="Skennerton C.T."/>
            <person name="Barr J.J."/>
            <person name="Slater F.R."/>
            <person name="Bond P.L."/>
            <person name="Tyson G.W."/>
        </authorList>
    </citation>
    <scope>NUCLEOTIDE SEQUENCE [LARGE SCALE GENOMIC DNA]</scope>
    <source>
        <strain evidence="2">SK-01</strain>
    </source>
</reference>
<protein>
    <submittedName>
        <fullName evidence="1">Uncharacterized protein</fullName>
    </submittedName>
</protein>
<name>A0A084XXY8_9PROT</name>
<proteinExistence type="predicted"/>
<dbReference type="EMBL" id="JDSS02000030">
    <property type="protein sequence ID" value="KFB67332.1"/>
    <property type="molecule type" value="Genomic_DNA"/>
</dbReference>
<dbReference type="Proteomes" id="UP000019812">
    <property type="component" value="Unassembled WGS sequence"/>
</dbReference>
<comment type="caution">
    <text evidence="1">The sequence shown here is derived from an EMBL/GenBank/DDBJ whole genome shotgun (WGS) entry which is preliminary data.</text>
</comment>
<organism evidence="1 2">
    <name type="scientific">Candidatus Accumulibacter vicinus</name>
    <dbReference type="NCBI Taxonomy" id="2954382"/>
    <lineage>
        <taxon>Bacteria</taxon>
        <taxon>Pseudomonadati</taxon>
        <taxon>Pseudomonadota</taxon>
        <taxon>Betaproteobacteria</taxon>
        <taxon>Candidatus Accumulibacter</taxon>
    </lineage>
</organism>
<evidence type="ECO:0000313" key="1">
    <source>
        <dbReference type="EMBL" id="KFB67332.1"/>
    </source>
</evidence>
<dbReference type="AlphaFoldDB" id="A0A084XXY8"/>
<evidence type="ECO:0000313" key="2">
    <source>
        <dbReference type="Proteomes" id="UP000019812"/>
    </source>
</evidence>
<sequence length="34" mass="3953">MASPLDKPYLQYHQRTLITGLAATIVLVTMRRFF</sequence>
<accession>A0A084XXY8</accession>